<accession>A0A5D5AMQ9</accession>
<dbReference type="EMBL" id="VTAW01000004">
    <property type="protein sequence ID" value="TYT63119.1"/>
    <property type="molecule type" value="Genomic_DNA"/>
</dbReference>
<feature type="transmembrane region" description="Helical" evidence="1">
    <location>
        <begin position="45"/>
        <end position="68"/>
    </location>
</feature>
<sequence length="134" mass="14520">MVDDNNHDSTDAVETDGGATTEAYLDEEINIFKPATPFMRDHLRVIWLSFFAWVVVVFGPTTAILFASDFMVETTVLGGFPLHFFLAAIVTPLGALLLSVAYATQRDRLDTKYGISHEADTDSSGAVATDGGDD</sequence>
<feature type="domain" description="Sodium symporter small subunit" evidence="2">
    <location>
        <begin position="36"/>
        <end position="115"/>
    </location>
</feature>
<keyword evidence="1" id="KW-1133">Transmembrane helix</keyword>
<gene>
    <name evidence="3" type="ORF">FYC77_05620</name>
</gene>
<dbReference type="Proteomes" id="UP000324104">
    <property type="component" value="Unassembled WGS sequence"/>
</dbReference>
<reference evidence="3 4" key="1">
    <citation type="submission" date="2019-08" db="EMBL/GenBank/DDBJ databases">
        <title>Archaea genome.</title>
        <authorList>
            <person name="Kajale S."/>
            <person name="Shouche Y."/>
            <person name="Deshpande N."/>
            <person name="Sharma A."/>
        </authorList>
    </citation>
    <scope>NUCLEOTIDE SEQUENCE [LARGE SCALE GENOMIC DNA]</scope>
    <source>
        <strain evidence="3 4">ESP3B_9</strain>
    </source>
</reference>
<dbReference type="Pfam" id="PF13937">
    <property type="entry name" value="DUF4212"/>
    <property type="match status" value="1"/>
</dbReference>
<organism evidence="3 4">
    <name type="scientific">Natrialba swarupiae</name>
    <dbReference type="NCBI Taxonomy" id="2448032"/>
    <lineage>
        <taxon>Archaea</taxon>
        <taxon>Methanobacteriati</taxon>
        <taxon>Methanobacteriota</taxon>
        <taxon>Stenosarchaea group</taxon>
        <taxon>Halobacteria</taxon>
        <taxon>Halobacteriales</taxon>
        <taxon>Natrialbaceae</taxon>
        <taxon>Natrialba</taxon>
    </lineage>
</organism>
<evidence type="ECO:0000256" key="1">
    <source>
        <dbReference type="SAM" id="Phobius"/>
    </source>
</evidence>
<name>A0A5D5AMQ9_9EURY</name>
<keyword evidence="1" id="KW-0812">Transmembrane</keyword>
<proteinExistence type="predicted"/>
<dbReference type="AlphaFoldDB" id="A0A5D5AMQ9"/>
<evidence type="ECO:0000313" key="4">
    <source>
        <dbReference type="Proteomes" id="UP000324104"/>
    </source>
</evidence>
<keyword evidence="4" id="KW-1185">Reference proteome</keyword>
<evidence type="ECO:0000259" key="2">
    <source>
        <dbReference type="Pfam" id="PF13937"/>
    </source>
</evidence>
<comment type="caution">
    <text evidence="3">The sequence shown here is derived from an EMBL/GenBank/DDBJ whole genome shotgun (WGS) entry which is preliminary data.</text>
</comment>
<dbReference type="NCBIfam" id="TIGR03647">
    <property type="entry name" value="Na_symport_sm"/>
    <property type="match status" value="1"/>
</dbReference>
<keyword evidence="1" id="KW-0472">Membrane</keyword>
<protein>
    <submittedName>
        <fullName evidence="3">DUF4212 domain-containing protein</fullName>
    </submittedName>
</protein>
<evidence type="ECO:0000313" key="3">
    <source>
        <dbReference type="EMBL" id="TYT63119.1"/>
    </source>
</evidence>
<dbReference type="RefSeq" id="WP_149080522.1">
    <property type="nucleotide sequence ID" value="NZ_VTAW01000004.1"/>
</dbReference>
<dbReference type="InterPro" id="IPR019886">
    <property type="entry name" value="Na_symporter_ssu"/>
</dbReference>
<feature type="transmembrane region" description="Helical" evidence="1">
    <location>
        <begin position="80"/>
        <end position="103"/>
    </location>
</feature>